<dbReference type="Pfam" id="PF01674">
    <property type="entry name" value="Lipase_2"/>
    <property type="match status" value="1"/>
</dbReference>
<sequence>MASRLRTAVVVAVSTLLLAVGAPAAADPVVPSPAQAPTEGLDGANDFACSPSAEHPRPVVLVHGTWADAQTSWKSLVPQLKSEGYCVFALDYGYKATLTYGNPLNLFGGDDIAQSARELGGFVDSVLAATGASQVDVVGHSQGGTLARQYMKFDGGADYLNPAANKVHTLVTLGATNHGTTYDSKQIVGDIAQEFGIPVTFVAAATVGPSAVQQFVGSPFMQLLNAGGDTMPGVDYTIIATHHDAVSTPPELTFLTAGAGATVDNVWVQDGCPSNETTHATLPTDPRAMWMVMRGLDASYADRVPSPC</sequence>
<gene>
    <name evidence="3" type="ORF">GCM10007304_37850</name>
</gene>
<keyword evidence="2" id="KW-0732">Signal</keyword>
<keyword evidence="4" id="KW-1185">Reference proteome</keyword>
<feature type="region of interest" description="Disordered" evidence="1">
    <location>
        <begin position="29"/>
        <end position="48"/>
    </location>
</feature>
<dbReference type="SUPFAM" id="SSF53474">
    <property type="entry name" value="alpha/beta-Hydrolases"/>
    <property type="match status" value="1"/>
</dbReference>
<dbReference type="AlphaFoldDB" id="A0A917G3S1"/>
<feature type="chain" id="PRO_5036719145" evidence="2">
    <location>
        <begin position="27"/>
        <end position="308"/>
    </location>
</feature>
<dbReference type="Proteomes" id="UP000654257">
    <property type="component" value="Unassembled WGS sequence"/>
</dbReference>
<accession>A0A917G3S1</accession>
<dbReference type="PANTHER" id="PTHR32015">
    <property type="entry name" value="FASTING INDUCED LIPASE"/>
    <property type="match status" value="1"/>
</dbReference>
<proteinExistence type="predicted"/>
<comment type="caution">
    <text evidence="3">The sequence shown here is derived from an EMBL/GenBank/DDBJ whole genome shotgun (WGS) entry which is preliminary data.</text>
</comment>
<dbReference type="GO" id="GO:0016042">
    <property type="term" value="P:lipid catabolic process"/>
    <property type="evidence" value="ECO:0007669"/>
    <property type="project" value="InterPro"/>
</dbReference>
<evidence type="ECO:0000256" key="1">
    <source>
        <dbReference type="SAM" id="MobiDB-lite"/>
    </source>
</evidence>
<dbReference type="PANTHER" id="PTHR32015:SF1">
    <property type="entry name" value="LIPASE"/>
    <property type="match status" value="1"/>
</dbReference>
<evidence type="ECO:0000313" key="3">
    <source>
        <dbReference type="EMBL" id="GGG20400.1"/>
    </source>
</evidence>
<evidence type="ECO:0000256" key="2">
    <source>
        <dbReference type="SAM" id="SignalP"/>
    </source>
</evidence>
<evidence type="ECO:0000313" key="4">
    <source>
        <dbReference type="Proteomes" id="UP000654257"/>
    </source>
</evidence>
<organism evidence="3 4">
    <name type="scientific">Rhodococcoides trifolii</name>
    <dbReference type="NCBI Taxonomy" id="908250"/>
    <lineage>
        <taxon>Bacteria</taxon>
        <taxon>Bacillati</taxon>
        <taxon>Actinomycetota</taxon>
        <taxon>Actinomycetes</taxon>
        <taxon>Mycobacteriales</taxon>
        <taxon>Nocardiaceae</taxon>
        <taxon>Rhodococcoides</taxon>
    </lineage>
</organism>
<dbReference type="Gene3D" id="3.40.50.1820">
    <property type="entry name" value="alpha/beta hydrolase"/>
    <property type="match status" value="1"/>
</dbReference>
<reference evidence="3" key="1">
    <citation type="journal article" date="2014" name="Int. J. Syst. Evol. Microbiol.">
        <title>Complete genome sequence of Corynebacterium casei LMG S-19264T (=DSM 44701T), isolated from a smear-ripened cheese.</title>
        <authorList>
            <consortium name="US DOE Joint Genome Institute (JGI-PGF)"/>
            <person name="Walter F."/>
            <person name="Albersmeier A."/>
            <person name="Kalinowski J."/>
            <person name="Ruckert C."/>
        </authorList>
    </citation>
    <scope>NUCLEOTIDE SEQUENCE</scope>
    <source>
        <strain evidence="3">CCM 7905</strain>
    </source>
</reference>
<name>A0A917G3S1_9NOCA</name>
<dbReference type="InterPro" id="IPR029058">
    <property type="entry name" value="AB_hydrolase_fold"/>
</dbReference>
<dbReference type="InterPro" id="IPR002918">
    <property type="entry name" value="Lipase_EstA/Esterase_EstB"/>
</dbReference>
<dbReference type="RefSeq" id="WP_188546444.1">
    <property type="nucleotide sequence ID" value="NZ_BMCU01000004.1"/>
</dbReference>
<dbReference type="GO" id="GO:0016298">
    <property type="term" value="F:lipase activity"/>
    <property type="evidence" value="ECO:0007669"/>
    <property type="project" value="TreeGrafter"/>
</dbReference>
<feature type="signal peptide" evidence="2">
    <location>
        <begin position="1"/>
        <end position="26"/>
    </location>
</feature>
<protein>
    <submittedName>
        <fullName evidence="3">Lipase</fullName>
    </submittedName>
</protein>
<reference evidence="3" key="2">
    <citation type="submission" date="2020-09" db="EMBL/GenBank/DDBJ databases">
        <authorList>
            <person name="Sun Q."/>
            <person name="Sedlacek I."/>
        </authorList>
    </citation>
    <scope>NUCLEOTIDE SEQUENCE</scope>
    <source>
        <strain evidence="3">CCM 7905</strain>
    </source>
</reference>
<dbReference type="EMBL" id="BMCU01000004">
    <property type="protein sequence ID" value="GGG20400.1"/>
    <property type="molecule type" value="Genomic_DNA"/>
</dbReference>